<dbReference type="GO" id="GO:0006178">
    <property type="term" value="P:guanine salvage"/>
    <property type="evidence" value="ECO:0007669"/>
    <property type="project" value="TreeGrafter"/>
</dbReference>
<keyword evidence="9 13" id="KW-0479">Metal-binding</keyword>
<sequence length="241" mass="27060">MSSEADLEEDKPHSTGIFVPDEATETYSSEHVFVPPHYDGYVDSVMLTNGAIQDRICKLARDVRSAYPGVTIHLVCVLKGGAAFFHDLQRHLRVYHDYLSPAAASGSYIPFTLDFVRCKSYEGTSSSGSVEVTGMSDFQNLRGRHVLLVEDMIDTGRTMSKVVPHLRQYVGETGSVRVCALFQKRTPLSCGFEADFTGFTIPNRFVVGYCLDYNEAYRDLNHVCVINDAGIEKFRDWIHRE</sequence>
<dbReference type="Gene3D" id="3.40.50.2020">
    <property type="match status" value="1"/>
</dbReference>
<reference evidence="15" key="1">
    <citation type="submission" date="2021-01" db="EMBL/GenBank/DDBJ databases">
        <authorList>
            <person name="Corre E."/>
            <person name="Pelletier E."/>
            <person name="Niang G."/>
            <person name="Scheremetjew M."/>
            <person name="Finn R."/>
            <person name="Kale V."/>
            <person name="Holt S."/>
            <person name="Cochrane G."/>
            <person name="Meng A."/>
            <person name="Brown T."/>
            <person name="Cohen L."/>
        </authorList>
    </citation>
    <scope>NUCLEOTIDE SEQUENCE</scope>
    <source>
        <strain evidence="15">308</strain>
    </source>
</reference>
<proteinExistence type="inferred from homology"/>
<organism evidence="15">
    <name type="scientific">Corethron hystrix</name>
    <dbReference type="NCBI Taxonomy" id="216773"/>
    <lineage>
        <taxon>Eukaryota</taxon>
        <taxon>Sar</taxon>
        <taxon>Stramenopiles</taxon>
        <taxon>Ochrophyta</taxon>
        <taxon>Bacillariophyta</taxon>
        <taxon>Coscinodiscophyceae</taxon>
        <taxon>Corethrophycidae</taxon>
        <taxon>Corethrales</taxon>
        <taxon>Corethraceae</taxon>
        <taxon>Corethron</taxon>
    </lineage>
</organism>
<evidence type="ECO:0000313" key="15">
    <source>
        <dbReference type="EMBL" id="CAD8878905.1"/>
    </source>
</evidence>
<dbReference type="PANTHER" id="PTHR43340:SF1">
    <property type="entry name" value="HYPOXANTHINE PHOSPHORIBOSYLTRANSFERASE"/>
    <property type="match status" value="1"/>
</dbReference>
<dbReference type="NCBIfam" id="TIGR01203">
    <property type="entry name" value="HGPRTase"/>
    <property type="match status" value="1"/>
</dbReference>
<dbReference type="InterPro" id="IPR050408">
    <property type="entry name" value="HGPRT"/>
</dbReference>
<dbReference type="UniPathway" id="UPA00591">
    <property type="reaction ID" value="UER00648"/>
</dbReference>
<dbReference type="InterPro" id="IPR005904">
    <property type="entry name" value="Hxn_phspho_trans"/>
</dbReference>
<comment type="catalytic activity">
    <reaction evidence="13">
        <text>IMP + diphosphate = hypoxanthine + 5-phospho-alpha-D-ribose 1-diphosphate</text>
        <dbReference type="Rhea" id="RHEA:17973"/>
        <dbReference type="ChEBI" id="CHEBI:17368"/>
        <dbReference type="ChEBI" id="CHEBI:33019"/>
        <dbReference type="ChEBI" id="CHEBI:58017"/>
        <dbReference type="ChEBI" id="CHEBI:58053"/>
        <dbReference type="EC" id="2.4.2.8"/>
    </reaction>
</comment>
<dbReference type="GO" id="GO:0046100">
    <property type="term" value="P:hypoxanthine metabolic process"/>
    <property type="evidence" value="ECO:0007669"/>
    <property type="project" value="TreeGrafter"/>
</dbReference>
<comment type="pathway">
    <text evidence="3 13">Purine metabolism; IMP biosynthesis via salvage pathway; IMP from hypoxanthine: step 1/1.</text>
</comment>
<feature type="domain" description="Phosphoribosyltransferase" evidence="14">
    <location>
        <begin position="49"/>
        <end position="213"/>
    </location>
</feature>
<keyword evidence="6 13" id="KW-0963">Cytoplasm</keyword>
<evidence type="ECO:0000256" key="4">
    <source>
        <dbReference type="ARBA" id="ARBA00008391"/>
    </source>
</evidence>
<dbReference type="GO" id="GO:0000287">
    <property type="term" value="F:magnesium ion binding"/>
    <property type="evidence" value="ECO:0007669"/>
    <property type="project" value="TreeGrafter"/>
</dbReference>
<evidence type="ECO:0000256" key="10">
    <source>
        <dbReference type="ARBA" id="ARBA00022726"/>
    </source>
</evidence>
<evidence type="ECO:0000256" key="5">
    <source>
        <dbReference type="ARBA" id="ARBA00011895"/>
    </source>
</evidence>
<evidence type="ECO:0000256" key="8">
    <source>
        <dbReference type="ARBA" id="ARBA00022679"/>
    </source>
</evidence>
<evidence type="ECO:0000256" key="6">
    <source>
        <dbReference type="ARBA" id="ARBA00022490"/>
    </source>
</evidence>
<keyword evidence="10 13" id="KW-0660">Purine salvage</keyword>
<accession>A0A7S1FP69</accession>
<dbReference type="GO" id="GO:0005829">
    <property type="term" value="C:cytosol"/>
    <property type="evidence" value="ECO:0007669"/>
    <property type="project" value="TreeGrafter"/>
</dbReference>
<dbReference type="GO" id="GO:0004422">
    <property type="term" value="F:hypoxanthine phosphoribosyltransferase activity"/>
    <property type="evidence" value="ECO:0007669"/>
    <property type="project" value="InterPro"/>
</dbReference>
<evidence type="ECO:0000256" key="3">
    <source>
        <dbReference type="ARBA" id="ARBA00004669"/>
    </source>
</evidence>
<protein>
    <recommendedName>
        <fullName evidence="5 13">Hypoxanthine phosphoribosyltransferase</fullName>
        <ecNumber evidence="5 13">2.4.2.8</ecNumber>
    </recommendedName>
</protein>
<evidence type="ECO:0000256" key="9">
    <source>
        <dbReference type="ARBA" id="ARBA00022723"/>
    </source>
</evidence>
<keyword evidence="11 13" id="KW-0547">Nucleotide-binding</keyword>
<comment type="cofactor">
    <cofactor evidence="1 13">
        <name>Mg(2+)</name>
        <dbReference type="ChEBI" id="CHEBI:18420"/>
    </cofactor>
</comment>
<keyword evidence="12 13" id="KW-0460">Magnesium</keyword>
<dbReference type="PANTHER" id="PTHR43340">
    <property type="entry name" value="HYPOXANTHINE-GUANINE PHOSPHORIBOSYLTRANSFERASE"/>
    <property type="match status" value="1"/>
</dbReference>
<dbReference type="SUPFAM" id="SSF53271">
    <property type="entry name" value="PRTase-like"/>
    <property type="match status" value="1"/>
</dbReference>
<comment type="subcellular location">
    <subcellularLocation>
        <location evidence="2 13">Cytoplasm</location>
    </subcellularLocation>
</comment>
<keyword evidence="8 13" id="KW-0808">Transferase</keyword>
<dbReference type="InterPro" id="IPR029057">
    <property type="entry name" value="PRTase-like"/>
</dbReference>
<evidence type="ECO:0000256" key="11">
    <source>
        <dbReference type="ARBA" id="ARBA00022741"/>
    </source>
</evidence>
<comment type="similarity">
    <text evidence="4 13">Belongs to the purine/pyrimidine phosphoribosyltransferase family.</text>
</comment>
<evidence type="ECO:0000259" key="14">
    <source>
        <dbReference type="Pfam" id="PF00156"/>
    </source>
</evidence>
<dbReference type="GO" id="GO:0032263">
    <property type="term" value="P:GMP salvage"/>
    <property type="evidence" value="ECO:0007669"/>
    <property type="project" value="TreeGrafter"/>
</dbReference>
<dbReference type="CDD" id="cd06223">
    <property type="entry name" value="PRTases_typeI"/>
    <property type="match status" value="1"/>
</dbReference>
<evidence type="ECO:0000256" key="1">
    <source>
        <dbReference type="ARBA" id="ARBA00001946"/>
    </source>
</evidence>
<dbReference type="GO" id="GO:0006166">
    <property type="term" value="P:purine ribonucleoside salvage"/>
    <property type="evidence" value="ECO:0007669"/>
    <property type="project" value="UniProtKB-KW"/>
</dbReference>
<evidence type="ECO:0000256" key="2">
    <source>
        <dbReference type="ARBA" id="ARBA00004496"/>
    </source>
</evidence>
<dbReference type="Pfam" id="PF00156">
    <property type="entry name" value="Pribosyltran"/>
    <property type="match status" value="1"/>
</dbReference>
<evidence type="ECO:0000256" key="12">
    <source>
        <dbReference type="ARBA" id="ARBA00022842"/>
    </source>
</evidence>
<dbReference type="EC" id="2.4.2.8" evidence="5 13"/>
<dbReference type="InterPro" id="IPR000836">
    <property type="entry name" value="PRTase_dom"/>
</dbReference>
<dbReference type="GO" id="GO:0032264">
    <property type="term" value="P:IMP salvage"/>
    <property type="evidence" value="ECO:0007669"/>
    <property type="project" value="UniProtKB-UniPathway"/>
</dbReference>
<name>A0A7S1FP69_9STRA</name>
<dbReference type="AlphaFoldDB" id="A0A7S1FP69"/>
<evidence type="ECO:0000256" key="13">
    <source>
        <dbReference type="RuleBase" id="RU364099"/>
    </source>
</evidence>
<evidence type="ECO:0000256" key="7">
    <source>
        <dbReference type="ARBA" id="ARBA00022676"/>
    </source>
</evidence>
<gene>
    <name evidence="15" type="ORF">CHYS00102_LOCUS6089</name>
</gene>
<keyword evidence="7 13" id="KW-0328">Glycosyltransferase</keyword>
<dbReference type="EMBL" id="HBFR01008420">
    <property type="protein sequence ID" value="CAD8878905.1"/>
    <property type="molecule type" value="Transcribed_RNA"/>
</dbReference>
<dbReference type="GO" id="GO:0000166">
    <property type="term" value="F:nucleotide binding"/>
    <property type="evidence" value="ECO:0007669"/>
    <property type="project" value="UniProtKB-KW"/>
</dbReference>